<gene>
    <name evidence="5" type="primary">LOC100827898</name>
    <name evidence="4" type="ORF">BRADI_3g57800v3</name>
</gene>
<evidence type="ECO:0000313" key="5">
    <source>
        <dbReference type="EnsemblPlants" id="KQK01724"/>
    </source>
</evidence>
<dbReference type="Proteomes" id="UP000008810">
    <property type="component" value="Chromosome 3"/>
</dbReference>
<dbReference type="ExpressionAtlas" id="A0A0Q3INF3">
    <property type="expression patterns" value="baseline"/>
</dbReference>
<dbReference type="KEGG" id="bdi:100827898"/>
<feature type="compositionally biased region" description="Basic residues" evidence="2">
    <location>
        <begin position="62"/>
        <end position="72"/>
    </location>
</feature>
<feature type="domain" description="Glabrous enhancer-binding protein-like DBD" evidence="3">
    <location>
        <begin position="131"/>
        <end position="218"/>
    </location>
</feature>
<dbReference type="EnsemblPlants" id="PNT69560">
    <property type="protein sequence ID" value="PNT69560"/>
    <property type="gene ID" value="BRADI_3g57800v3"/>
</dbReference>
<dbReference type="InterPro" id="IPR007592">
    <property type="entry name" value="GEBP"/>
</dbReference>
<dbReference type="GeneID" id="100827898"/>
<dbReference type="EMBL" id="CM000882">
    <property type="protein sequence ID" value="PNT69560.1"/>
    <property type="molecule type" value="Genomic_DNA"/>
</dbReference>
<dbReference type="GO" id="GO:0005634">
    <property type="term" value="C:nucleus"/>
    <property type="evidence" value="ECO:0000318"/>
    <property type="project" value="GO_Central"/>
</dbReference>
<dbReference type="Pfam" id="PF04504">
    <property type="entry name" value="GeBP-like_DBD"/>
    <property type="match status" value="1"/>
</dbReference>
<reference evidence="4" key="2">
    <citation type="submission" date="2017-06" db="EMBL/GenBank/DDBJ databases">
        <title>WGS assembly of Brachypodium distachyon.</title>
        <authorList>
            <consortium name="The International Brachypodium Initiative"/>
            <person name="Lucas S."/>
            <person name="Harmon-Smith M."/>
            <person name="Lail K."/>
            <person name="Tice H."/>
            <person name="Grimwood J."/>
            <person name="Bruce D."/>
            <person name="Barry K."/>
            <person name="Shu S."/>
            <person name="Lindquist E."/>
            <person name="Wang M."/>
            <person name="Pitluck S."/>
            <person name="Vogel J.P."/>
            <person name="Garvin D.F."/>
            <person name="Mockler T.C."/>
            <person name="Schmutz J."/>
            <person name="Rokhsar D."/>
            <person name="Bevan M.W."/>
        </authorList>
    </citation>
    <scope>NUCLEOTIDE SEQUENCE</scope>
    <source>
        <strain evidence="4">Bd21</strain>
    </source>
</reference>
<reference evidence="5" key="3">
    <citation type="submission" date="2018-08" db="UniProtKB">
        <authorList>
            <consortium name="EnsemblPlants"/>
        </authorList>
    </citation>
    <scope>IDENTIFICATION</scope>
    <source>
        <strain evidence="5">cv. Bd21</strain>
    </source>
</reference>
<dbReference type="GO" id="GO:0006355">
    <property type="term" value="P:regulation of DNA-templated transcription"/>
    <property type="evidence" value="ECO:0007669"/>
    <property type="project" value="InterPro"/>
</dbReference>
<dbReference type="STRING" id="15368.A0A0Q3INF3"/>
<dbReference type="OrthoDB" id="661680at2759"/>
<organism evidence="4">
    <name type="scientific">Brachypodium distachyon</name>
    <name type="common">Purple false brome</name>
    <name type="synonym">Trachynia distachya</name>
    <dbReference type="NCBI Taxonomy" id="15368"/>
    <lineage>
        <taxon>Eukaryota</taxon>
        <taxon>Viridiplantae</taxon>
        <taxon>Streptophyta</taxon>
        <taxon>Embryophyta</taxon>
        <taxon>Tracheophyta</taxon>
        <taxon>Spermatophyta</taxon>
        <taxon>Magnoliopsida</taxon>
        <taxon>Liliopsida</taxon>
        <taxon>Poales</taxon>
        <taxon>Poaceae</taxon>
        <taxon>BOP clade</taxon>
        <taxon>Pooideae</taxon>
        <taxon>Stipodae</taxon>
        <taxon>Brachypodieae</taxon>
        <taxon>Brachypodium</taxon>
    </lineage>
</organism>
<dbReference type="PANTHER" id="PTHR31662:SF45">
    <property type="entry name" value="OS02G0768700 PROTEIN"/>
    <property type="match status" value="1"/>
</dbReference>
<evidence type="ECO:0000313" key="6">
    <source>
        <dbReference type="Proteomes" id="UP000008810"/>
    </source>
</evidence>
<proteinExistence type="inferred from homology"/>
<dbReference type="PANTHER" id="PTHR31662">
    <property type="entry name" value="BNAANNG10740D PROTEIN-RELATED"/>
    <property type="match status" value="1"/>
</dbReference>
<accession>A0A0Q3INF3</accession>
<name>A0A0Q3INF3_BRADI</name>
<evidence type="ECO:0000256" key="1">
    <source>
        <dbReference type="ARBA" id="ARBA00010820"/>
    </source>
</evidence>
<sequence>MPSKRPSPSAMDAMDAAAASSPPSSPGSQKRPSRPKLRLDQGRPEPNPRSRGSHSGSNPSRKSGRKRNRRPRALPEPDAVTALPAERRPRALPEPGAGTPSAERRSRPLPEAAALTVLAAATGAGYRGAVQRLWSDADEVALLKGAAAFRARTGRVPRLPDMGPLFDSIRGSLSPHLDQAKVYYKLKRLKSKFLHAAPAAAAGPHDLLVRDLCYDVWGAHLGLSAEDDAVEAEEEASERRTVPDAAAMLPVVTEVLDAYWKTSGPALSGVSLEKGLSLLGTEAARSIEAKWRKQLDEEVHSQMRRHDLAKEVYGLLLDAIKRLGP</sequence>
<evidence type="ECO:0000259" key="3">
    <source>
        <dbReference type="Pfam" id="PF04504"/>
    </source>
</evidence>
<protein>
    <recommendedName>
        <fullName evidence="3">Glabrous enhancer-binding protein-like DBD domain-containing protein</fullName>
    </recommendedName>
</protein>
<feature type="region of interest" description="Disordered" evidence="2">
    <location>
        <begin position="1"/>
        <end position="109"/>
    </location>
</feature>
<feature type="compositionally biased region" description="Basic and acidic residues" evidence="2">
    <location>
        <begin position="37"/>
        <end position="48"/>
    </location>
</feature>
<dbReference type="EnsemblPlants" id="KQK01724">
    <property type="protein sequence ID" value="KQK01724"/>
    <property type="gene ID" value="BRADI_3g57800v3"/>
</dbReference>
<evidence type="ECO:0000256" key="2">
    <source>
        <dbReference type="SAM" id="MobiDB-lite"/>
    </source>
</evidence>
<dbReference type="Gramene" id="PNT69560">
    <property type="protein sequence ID" value="PNT69560"/>
    <property type="gene ID" value="BRADI_3g57800v3"/>
</dbReference>
<dbReference type="EMBL" id="CM000882">
    <property type="protein sequence ID" value="KQK01724.1"/>
    <property type="molecule type" value="Genomic_DNA"/>
</dbReference>
<reference evidence="4 5" key="1">
    <citation type="journal article" date="2010" name="Nature">
        <title>Genome sequencing and analysis of the model grass Brachypodium distachyon.</title>
        <authorList>
            <consortium name="International Brachypodium Initiative"/>
        </authorList>
    </citation>
    <scope>NUCLEOTIDE SEQUENCE [LARGE SCALE GENOMIC DNA]</scope>
    <source>
        <strain evidence="4">Bd21</strain>
        <strain evidence="5">cv. Bd21</strain>
    </source>
</reference>
<dbReference type="InterPro" id="IPR053932">
    <property type="entry name" value="GeBP-like_DBD"/>
</dbReference>
<feature type="compositionally biased region" description="Low complexity" evidence="2">
    <location>
        <begin position="1"/>
        <end position="22"/>
    </location>
</feature>
<dbReference type="Gramene" id="KQK01724">
    <property type="protein sequence ID" value="KQK01724"/>
    <property type="gene ID" value="BRADI_3g57800v3"/>
</dbReference>
<keyword evidence="6" id="KW-1185">Reference proteome</keyword>
<evidence type="ECO:0000313" key="4">
    <source>
        <dbReference type="EMBL" id="KQK01724.1"/>
    </source>
</evidence>
<dbReference type="RefSeq" id="XP_010236068.1">
    <property type="nucleotide sequence ID" value="XM_010237766.3"/>
</dbReference>
<dbReference type="AlphaFoldDB" id="A0A0Q3INF3"/>
<comment type="similarity">
    <text evidence="1">Belongs to the GeBP family.</text>
</comment>